<keyword evidence="5 10" id="KW-0833">Ubl conjugation pathway</keyword>
<dbReference type="EMBL" id="CAAALY010038554">
    <property type="protein sequence ID" value="VEL18769.1"/>
    <property type="molecule type" value="Genomic_DNA"/>
</dbReference>
<sequence>MSIAAFVLPYSTVPLSAVVPILSRSCLIRSAMSWIPLEANPELFGVFYRLFKYIVKLGVESCWRFWDIYGLDGDSLSVVPKPVIAVLLLFPMSSEVEKIPIGQEVDCSDLFFMKQTVNNSCGAVALLHALVNNKSRLTFTDPSFLCAFIEKLKNLAPSERASEMMKLPKLDEIHENSAMRGQTKAPDPMASTNLHFTCFVQSQSKVYELGKRIFNYFIAFSVFSDGRRNHPVVHSETSSDTFLEDVCCVVKRFMSRDPSSVNFSLVALSRVPQ</sequence>
<gene>
    <name evidence="13" type="ORF">PXEA_LOCUS12209</name>
</gene>
<keyword evidence="6 10" id="KW-0378">Hydrolase</keyword>
<dbReference type="GO" id="GO:0004843">
    <property type="term" value="F:cysteine-type deubiquitinase activity"/>
    <property type="evidence" value="ECO:0007669"/>
    <property type="project" value="UniProtKB-UniRule"/>
</dbReference>
<dbReference type="CDD" id="cd09616">
    <property type="entry name" value="Peptidase_C12_UCH_L1_L3"/>
    <property type="match status" value="1"/>
</dbReference>
<dbReference type="GO" id="GO:0005737">
    <property type="term" value="C:cytoplasm"/>
    <property type="evidence" value="ECO:0007669"/>
    <property type="project" value="TreeGrafter"/>
</dbReference>
<evidence type="ECO:0000256" key="4">
    <source>
        <dbReference type="ARBA" id="ARBA00022670"/>
    </source>
</evidence>
<dbReference type="Gene3D" id="3.40.532.10">
    <property type="entry name" value="Peptidase C12, ubiquitin carboxyl-terminal hydrolase"/>
    <property type="match status" value="1"/>
</dbReference>
<evidence type="ECO:0000256" key="8">
    <source>
        <dbReference type="ARBA" id="ARBA00055560"/>
    </source>
</evidence>
<dbReference type="EC" id="3.4.19.12" evidence="3 11"/>
<dbReference type="OrthoDB" id="427186at2759"/>
<proteinExistence type="inferred from homology"/>
<comment type="catalytic activity">
    <reaction evidence="1 10 11">
        <text>Thiol-dependent hydrolysis of ester, thioester, amide, peptide and isopeptide bonds formed by the C-terminal Gly of ubiquitin (a 76-residue protein attached to proteins as an intracellular targeting signal).</text>
        <dbReference type="EC" id="3.4.19.12"/>
    </reaction>
</comment>
<name>A0A448WS07_9PLAT</name>
<evidence type="ECO:0000256" key="3">
    <source>
        <dbReference type="ARBA" id="ARBA00012759"/>
    </source>
</evidence>
<protein>
    <recommendedName>
        <fullName evidence="9 11">Ubiquitin carboxyl-terminal hydrolase</fullName>
        <ecNumber evidence="3 11">3.4.19.12</ecNumber>
    </recommendedName>
</protein>
<dbReference type="InterPro" id="IPR038765">
    <property type="entry name" value="Papain-like_cys_pep_sf"/>
</dbReference>
<evidence type="ECO:0000259" key="12">
    <source>
        <dbReference type="PROSITE" id="PS52048"/>
    </source>
</evidence>
<organism evidence="13 14">
    <name type="scientific">Protopolystoma xenopodis</name>
    <dbReference type="NCBI Taxonomy" id="117903"/>
    <lineage>
        <taxon>Eukaryota</taxon>
        <taxon>Metazoa</taxon>
        <taxon>Spiralia</taxon>
        <taxon>Lophotrochozoa</taxon>
        <taxon>Platyhelminthes</taxon>
        <taxon>Monogenea</taxon>
        <taxon>Polyopisthocotylea</taxon>
        <taxon>Polystomatidea</taxon>
        <taxon>Polystomatidae</taxon>
        <taxon>Protopolystoma</taxon>
    </lineage>
</organism>
<keyword evidence="14" id="KW-1185">Reference proteome</keyword>
<dbReference type="FunFam" id="3.40.532.10:FF:000006">
    <property type="entry name" value="Ubiquitin carboxyl-terminal hydrolase"/>
    <property type="match status" value="1"/>
</dbReference>
<keyword evidence="7 10" id="KW-0788">Thiol protease</keyword>
<dbReference type="GO" id="GO:0016579">
    <property type="term" value="P:protein deubiquitination"/>
    <property type="evidence" value="ECO:0007669"/>
    <property type="project" value="TreeGrafter"/>
</dbReference>
<evidence type="ECO:0000256" key="11">
    <source>
        <dbReference type="RuleBase" id="RU361215"/>
    </source>
</evidence>
<dbReference type="PANTHER" id="PTHR10589">
    <property type="entry name" value="UBIQUITIN CARBOXYL-TERMINAL HYDROLASE"/>
    <property type="match status" value="1"/>
</dbReference>
<comment type="caution">
    <text evidence="13">The sequence shown here is derived from an EMBL/GenBank/DDBJ whole genome shotgun (WGS) entry which is preliminary data.</text>
</comment>
<feature type="domain" description="UCH catalytic" evidence="12">
    <location>
        <begin position="33"/>
        <end position="270"/>
    </location>
</feature>
<comment type="function">
    <text evidence="8">Ubiquitin-protein hydrolase is involved both in the processing of ubiquitin precursors and of ubiquitinated proteins. This enzyme is a thiol protease that recognizes and hydrolyzes a peptide bond at the C-terminal glycine of ubiquitin.</text>
</comment>
<evidence type="ECO:0000256" key="6">
    <source>
        <dbReference type="ARBA" id="ARBA00022801"/>
    </source>
</evidence>
<dbReference type="AlphaFoldDB" id="A0A448WS07"/>
<keyword evidence="4 10" id="KW-0645">Protease</keyword>
<dbReference type="PANTHER" id="PTHR10589:SF17">
    <property type="entry name" value="UBIQUITIN CARBOXYL-TERMINAL HYDROLASE"/>
    <property type="match status" value="1"/>
</dbReference>
<evidence type="ECO:0000256" key="2">
    <source>
        <dbReference type="ARBA" id="ARBA00009326"/>
    </source>
</evidence>
<evidence type="ECO:0000256" key="5">
    <source>
        <dbReference type="ARBA" id="ARBA00022786"/>
    </source>
</evidence>
<dbReference type="Pfam" id="PF01088">
    <property type="entry name" value="Peptidase_C12"/>
    <property type="match status" value="1"/>
</dbReference>
<evidence type="ECO:0000256" key="10">
    <source>
        <dbReference type="PROSITE-ProRule" id="PRU01393"/>
    </source>
</evidence>
<feature type="site" description="Important for enzyme activity" evidence="10">
    <location>
        <position position="225"/>
    </location>
</feature>
<evidence type="ECO:0000313" key="14">
    <source>
        <dbReference type="Proteomes" id="UP000784294"/>
    </source>
</evidence>
<dbReference type="SUPFAM" id="SSF54001">
    <property type="entry name" value="Cysteine proteinases"/>
    <property type="match status" value="1"/>
</dbReference>
<dbReference type="PRINTS" id="PR00707">
    <property type="entry name" value="UBCTHYDRLASE"/>
</dbReference>
<feature type="site" description="Transition state stabilizer" evidence="10">
    <location>
        <position position="115"/>
    </location>
</feature>
<evidence type="ECO:0000256" key="1">
    <source>
        <dbReference type="ARBA" id="ARBA00000707"/>
    </source>
</evidence>
<evidence type="ECO:0000256" key="9">
    <source>
        <dbReference type="ARBA" id="ARBA00073226"/>
    </source>
</evidence>
<feature type="active site" description="Proton donor" evidence="10">
    <location>
        <position position="195"/>
    </location>
</feature>
<evidence type="ECO:0000256" key="7">
    <source>
        <dbReference type="ARBA" id="ARBA00022807"/>
    </source>
</evidence>
<feature type="active site" description="Nucleophile" evidence="10">
    <location>
        <position position="121"/>
    </location>
</feature>
<dbReference type="PROSITE" id="PS52048">
    <property type="entry name" value="UCH_DOMAIN"/>
    <property type="match status" value="1"/>
</dbReference>
<dbReference type="InterPro" id="IPR036959">
    <property type="entry name" value="Peptidase_C12_UCH_sf"/>
</dbReference>
<dbReference type="Proteomes" id="UP000784294">
    <property type="component" value="Unassembled WGS sequence"/>
</dbReference>
<dbReference type="GO" id="GO:0006511">
    <property type="term" value="P:ubiquitin-dependent protein catabolic process"/>
    <property type="evidence" value="ECO:0007669"/>
    <property type="project" value="UniProtKB-UniRule"/>
</dbReference>
<reference evidence="13" key="1">
    <citation type="submission" date="2018-11" db="EMBL/GenBank/DDBJ databases">
        <authorList>
            <consortium name="Pathogen Informatics"/>
        </authorList>
    </citation>
    <scope>NUCLEOTIDE SEQUENCE</scope>
</reference>
<comment type="similarity">
    <text evidence="2 10 11">Belongs to the peptidase C12 family.</text>
</comment>
<evidence type="ECO:0000313" key="13">
    <source>
        <dbReference type="EMBL" id="VEL18769.1"/>
    </source>
</evidence>
<accession>A0A448WS07</accession>
<dbReference type="InterPro" id="IPR001578">
    <property type="entry name" value="Peptidase_C12_UCH"/>
</dbReference>